<dbReference type="SUPFAM" id="SSF48452">
    <property type="entry name" value="TPR-like"/>
    <property type="match status" value="1"/>
</dbReference>
<dbReference type="AlphaFoldDB" id="A0A017TF74"/>
<accession>A0A017TF74</accession>
<sequence>MLIMRARQALLILPLIFALGCGGAFADAMARGDLLAQHGRWDEAAAEYERAVQLDPEDKEARERLGIARRSQAAARVVRADALLKKGDARGALKLAYEAAWLDAHNTEARRIVAEAAARVLDQAEHLLAADQAREALVLTGEVLRALPADARARTLDTQAREHIAAAAYARAETFAREGQLGNALLDLAVAAMVVPGYRDVPARMGEVKRKLREQMIFTAIVQPFTGDQSASDLATGVDAVRLRQALDPSLPLEVVEREPEGGAPALGVRVSGGLGQYAYRHDQSTAPRSCLYVCGYSTVANPEYGAAESDLEGARSRVSPAESEVDHARSDVSRYEREVDDARRAADRARSEVDRARAELDRCRAKPEPGPTPGSDPSRCRPEDERLQRAEERLRSEQDRIGAPEGRLTDARGRLTQADGRLSTAREAVEAAARRLDRTPRTVQVARNCSHSYVVNQHAVRAVVTVTVSAESLHDGAVVFDRDARLYEQREEDETFPSQPGRCDEVAEGDPLVLPAELELKHALLTKAIGGVRDRILFAYDRYRQQLKTSADREYASGAKEEAVERYARYLVLGRVNQEERAQLLQLLATEKGLTPGAASDAL</sequence>
<feature type="region of interest" description="Disordered" evidence="2">
    <location>
        <begin position="310"/>
        <end position="384"/>
    </location>
</feature>
<dbReference type="Proteomes" id="UP000019678">
    <property type="component" value="Unassembled WGS sequence"/>
</dbReference>
<reference evidence="3 4" key="1">
    <citation type="submission" date="2013-05" db="EMBL/GenBank/DDBJ databases">
        <title>Genome assembly of Chondromyces apiculatus DSM 436.</title>
        <authorList>
            <person name="Sharma G."/>
            <person name="Khatri I."/>
            <person name="Kaur C."/>
            <person name="Mayilraj S."/>
            <person name="Subramanian S."/>
        </authorList>
    </citation>
    <scope>NUCLEOTIDE SEQUENCE [LARGE SCALE GENOMIC DNA]</scope>
    <source>
        <strain evidence="3 4">DSM 436</strain>
    </source>
</reference>
<protein>
    <submittedName>
        <fullName evidence="3">Uncharacterized protein</fullName>
    </submittedName>
</protein>
<keyword evidence="1" id="KW-0802">TPR repeat</keyword>
<dbReference type="SUPFAM" id="SSF57997">
    <property type="entry name" value="Tropomyosin"/>
    <property type="match status" value="1"/>
</dbReference>
<evidence type="ECO:0000256" key="2">
    <source>
        <dbReference type="SAM" id="MobiDB-lite"/>
    </source>
</evidence>
<dbReference type="InterPro" id="IPR011990">
    <property type="entry name" value="TPR-like_helical_dom_sf"/>
</dbReference>
<dbReference type="InterPro" id="IPR019734">
    <property type="entry name" value="TPR_rpt"/>
</dbReference>
<feature type="compositionally biased region" description="Basic and acidic residues" evidence="2">
    <location>
        <begin position="325"/>
        <end position="368"/>
    </location>
</feature>
<gene>
    <name evidence="3" type="ORF">CAP_6965</name>
</gene>
<dbReference type="Gene3D" id="1.20.120.330">
    <property type="entry name" value="Nucleotidyltransferases domain 2"/>
    <property type="match status" value="1"/>
</dbReference>
<dbReference type="PROSITE" id="PS51257">
    <property type="entry name" value="PROKAR_LIPOPROTEIN"/>
    <property type="match status" value="1"/>
</dbReference>
<organism evidence="3 4">
    <name type="scientific">Chondromyces apiculatus DSM 436</name>
    <dbReference type="NCBI Taxonomy" id="1192034"/>
    <lineage>
        <taxon>Bacteria</taxon>
        <taxon>Pseudomonadati</taxon>
        <taxon>Myxococcota</taxon>
        <taxon>Polyangia</taxon>
        <taxon>Polyangiales</taxon>
        <taxon>Polyangiaceae</taxon>
        <taxon>Chondromyces</taxon>
    </lineage>
</organism>
<keyword evidence="4" id="KW-1185">Reference proteome</keyword>
<dbReference type="Gene3D" id="1.20.5.340">
    <property type="match status" value="1"/>
</dbReference>
<evidence type="ECO:0000313" key="4">
    <source>
        <dbReference type="Proteomes" id="UP000019678"/>
    </source>
</evidence>
<dbReference type="EMBL" id="ASRX01000006">
    <property type="protein sequence ID" value="EYF07943.1"/>
    <property type="molecule type" value="Genomic_DNA"/>
</dbReference>
<dbReference type="PROSITE" id="PS50005">
    <property type="entry name" value="TPR"/>
    <property type="match status" value="1"/>
</dbReference>
<proteinExistence type="predicted"/>
<dbReference type="Pfam" id="PF13414">
    <property type="entry name" value="TPR_11"/>
    <property type="match status" value="1"/>
</dbReference>
<comment type="caution">
    <text evidence="3">The sequence shown here is derived from an EMBL/GenBank/DDBJ whole genome shotgun (WGS) entry which is preliminary data.</text>
</comment>
<dbReference type="Gene3D" id="1.25.40.10">
    <property type="entry name" value="Tetratricopeptide repeat domain"/>
    <property type="match status" value="1"/>
</dbReference>
<evidence type="ECO:0000313" key="3">
    <source>
        <dbReference type="EMBL" id="EYF07943.1"/>
    </source>
</evidence>
<feature type="repeat" description="TPR" evidence="1">
    <location>
        <begin position="25"/>
        <end position="58"/>
    </location>
</feature>
<dbReference type="OrthoDB" id="5490875at2"/>
<name>A0A017TF74_9BACT</name>
<evidence type="ECO:0000256" key="1">
    <source>
        <dbReference type="PROSITE-ProRule" id="PRU00339"/>
    </source>
</evidence>
<dbReference type="eggNOG" id="COG0457">
    <property type="taxonomic scope" value="Bacteria"/>
</dbReference>
<dbReference type="STRING" id="1192034.CAP_6965"/>